<protein>
    <recommendedName>
        <fullName evidence="13">Odorant receptor</fullName>
    </recommendedName>
</protein>
<feature type="transmembrane region" description="Helical" evidence="10">
    <location>
        <begin position="128"/>
        <end position="148"/>
    </location>
</feature>
<keyword evidence="9" id="KW-0807">Transducer</keyword>
<evidence type="ECO:0000256" key="1">
    <source>
        <dbReference type="ARBA" id="ARBA00004651"/>
    </source>
</evidence>
<dbReference type="GO" id="GO:0005549">
    <property type="term" value="F:odorant binding"/>
    <property type="evidence" value="ECO:0007669"/>
    <property type="project" value="InterPro"/>
</dbReference>
<keyword evidence="3" id="KW-0716">Sensory transduction</keyword>
<feature type="transmembrane region" description="Helical" evidence="10">
    <location>
        <begin position="33"/>
        <end position="53"/>
    </location>
</feature>
<keyword evidence="12" id="KW-1185">Reference proteome</keyword>
<comment type="subcellular location">
    <subcellularLocation>
        <location evidence="1">Cell membrane</location>
        <topology evidence="1">Multi-pass membrane protein</topology>
    </subcellularLocation>
</comment>
<evidence type="ECO:0000313" key="11">
    <source>
        <dbReference type="EMBL" id="EFN79686.1"/>
    </source>
</evidence>
<feature type="transmembrane region" description="Helical" evidence="10">
    <location>
        <begin position="174"/>
        <end position="196"/>
    </location>
</feature>
<organism evidence="12">
    <name type="scientific">Harpegnathos saltator</name>
    <name type="common">Jerdon's jumping ant</name>
    <dbReference type="NCBI Taxonomy" id="610380"/>
    <lineage>
        <taxon>Eukaryota</taxon>
        <taxon>Metazoa</taxon>
        <taxon>Ecdysozoa</taxon>
        <taxon>Arthropoda</taxon>
        <taxon>Hexapoda</taxon>
        <taxon>Insecta</taxon>
        <taxon>Pterygota</taxon>
        <taxon>Neoptera</taxon>
        <taxon>Endopterygota</taxon>
        <taxon>Hymenoptera</taxon>
        <taxon>Apocrita</taxon>
        <taxon>Aculeata</taxon>
        <taxon>Formicoidea</taxon>
        <taxon>Formicidae</taxon>
        <taxon>Ponerinae</taxon>
        <taxon>Ponerini</taxon>
        <taxon>Harpegnathos</taxon>
    </lineage>
</organism>
<keyword evidence="6 10" id="KW-1133">Transmembrane helix</keyword>
<evidence type="ECO:0000256" key="6">
    <source>
        <dbReference type="ARBA" id="ARBA00022989"/>
    </source>
</evidence>
<evidence type="ECO:0000256" key="2">
    <source>
        <dbReference type="ARBA" id="ARBA00022475"/>
    </source>
</evidence>
<keyword evidence="7 10" id="KW-0472">Membrane</keyword>
<dbReference type="GO" id="GO:0005886">
    <property type="term" value="C:plasma membrane"/>
    <property type="evidence" value="ECO:0007669"/>
    <property type="project" value="UniProtKB-SubCell"/>
</dbReference>
<dbReference type="AlphaFoldDB" id="E2BXA3"/>
<evidence type="ECO:0000256" key="5">
    <source>
        <dbReference type="ARBA" id="ARBA00022725"/>
    </source>
</evidence>
<evidence type="ECO:0000313" key="12">
    <source>
        <dbReference type="Proteomes" id="UP000008237"/>
    </source>
</evidence>
<gene>
    <name evidence="11" type="ORF">EAI_13794</name>
</gene>
<reference evidence="11 12" key="1">
    <citation type="journal article" date="2010" name="Science">
        <title>Genomic comparison of the ants Camponotus floridanus and Harpegnathos saltator.</title>
        <authorList>
            <person name="Bonasio R."/>
            <person name="Zhang G."/>
            <person name="Ye C."/>
            <person name="Mutti N.S."/>
            <person name="Fang X."/>
            <person name="Qin N."/>
            <person name="Donahue G."/>
            <person name="Yang P."/>
            <person name="Li Q."/>
            <person name="Li C."/>
            <person name="Zhang P."/>
            <person name="Huang Z."/>
            <person name="Berger S.L."/>
            <person name="Reinberg D."/>
            <person name="Wang J."/>
            <person name="Liebig J."/>
        </authorList>
    </citation>
    <scope>NUCLEOTIDE SEQUENCE [LARGE SCALE GENOMIC DNA]</scope>
    <source>
        <strain evidence="11 12">R22 G/1</strain>
    </source>
</reference>
<dbReference type="InParanoid" id="E2BXA3"/>
<evidence type="ECO:0000256" key="4">
    <source>
        <dbReference type="ARBA" id="ARBA00022692"/>
    </source>
</evidence>
<keyword evidence="2" id="KW-1003">Cell membrane</keyword>
<evidence type="ECO:0000256" key="10">
    <source>
        <dbReference type="SAM" id="Phobius"/>
    </source>
</evidence>
<dbReference type="EMBL" id="GL451230">
    <property type="protein sequence ID" value="EFN79686.1"/>
    <property type="molecule type" value="Genomic_DNA"/>
</dbReference>
<evidence type="ECO:0000256" key="3">
    <source>
        <dbReference type="ARBA" id="ARBA00022606"/>
    </source>
</evidence>
<dbReference type="GO" id="GO:0007165">
    <property type="term" value="P:signal transduction"/>
    <property type="evidence" value="ECO:0007669"/>
    <property type="project" value="UniProtKB-KW"/>
</dbReference>
<accession>E2BXA3</accession>
<dbReference type="PANTHER" id="PTHR21137:SF35">
    <property type="entry name" value="ODORANT RECEPTOR 19A-RELATED"/>
    <property type="match status" value="1"/>
</dbReference>
<dbReference type="OMA" id="HVEETWK"/>
<feature type="transmembrane region" description="Helical" evidence="10">
    <location>
        <begin position="65"/>
        <end position="84"/>
    </location>
</feature>
<dbReference type="InterPro" id="IPR004117">
    <property type="entry name" value="7tm6_olfct_rcpt"/>
</dbReference>
<name>E2BXA3_HARSA</name>
<dbReference type="PANTHER" id="PTHR21137">
    <property type="entry name" value="ODORANT RECEPTOR"/>
    <property type="match status" value="1"/>
</dbReference>
<evidence type="ECO:0000256" key="9">
    <source>
        <dbReference type="ARBA" id="ARBA00023224"/>
    </source>
</evidence>
<evidence type="ECO:0000256" key="7">
    <source>
        <dbReference type="ARBA" id="ARBA00023136"/>
    </source>
</evidence>
<keyword evidence="8" id="KW-0675">Receptor</keyword>
<dbReference type="Pfam" id="PF02949">
    <property type="entry name" value="7tm_6"/>
    <property type="match status" value="1"/>
</dbReference>
<dbReference type="Proteomes" id="UP000008237">
    <property type="component" value="Unassembled WGS sequence"/>
</dbReference>
<dbReference type="GO" id="GO:0004984">
    <property type="term" value="F:olfactory receptor activity"/>
    <property type="evidence" value="ECO:0007669"/>
    <property type="project" value="InterPro"/>
</dbReference>
<evidence type="ECO:0008006" key="13">
    <source>
        <dbReference type="Google" id="ProtNLM"/>
    </source>
</evidence>
<proteinExistence type="predicted"/>
<sequence>MSFYDNHYYHLNKRLLSIIGQWPYQSRLESNTMLGITLFFTGSLTFLEGWGLVSGITDLSIIMENASPMLVNIFIFVKLLNYFFNKYKMKELLDHVEETWKMMQVGPRNEILRSYAEQNKVYTIRYTLALYTMWILYSTTPLIVSWTYKLLPINATYTARFLYRLEHVCDVDKYFNLLMLHGFISVFYIVSVPIAVDTMFVLCIQHVCALFEIIKYDMEHIQGSDFVTLELDIADDIEYHKIIECIKLHDQAFKLVPVGNTL</sequence>
<dbReference type="OrthoDB" id="6614360at2759"/>
<keyword evidence="5" id="KW-0552">Olfaction</keyword>
<evidence type="ECO:0000256" key="8">
    <source>
        <dbReference type="ARBA" id="ARBA00023170"/>
    </source>
</evidence>
<keyword evidence="4 10" id="KW-0812">Transmembrane</keyword>